<protein>
    <submittedName>
        <fullName evidence="3">Uncharacterized protein</fullName>
    </submittedName>
</protein>
<evidence type="ECO:0000256" key="1">
    <source>
        <dbReference type="SAM" id="MobiDB-lite"/>
    </source>
</evidence>
<feature type="region of interest" description="Disordered" evidence="1">
    <location>
        <begin position="116"/>
        <end position="138"/>
    </location>
</feature>
<comment type="caution">
    <text evidence="3">The sequence shown here is derived from an EMBL/GenBank/DDBJ whole genome shotgun (WGS) entry which is preliminary data.</text>
</comment>
<name>A0A5A7NXS3_STRAF</name>
<gene>
    <name evidence="3" type="ORF">STAS_00841</name>
</gene>
<sequence length="173" mass="17943">MSIRTISVVVPFTVILCGSRATNLSVGTAINVSRFEPEARFSGAMEVRMRTAVELVALPLPAILAVDSTNSEYGDLRRDVMYAQDDGEAGAAAAAAAIGCLYESLRRSRMLPTELDCSGGRRPASPRRCGSGRAGGGGDGLMGTPAGGALVVVTIGGFFRGYDLRLIDRAGGS</sequence>
<organism evidence="3 4">
    <name type="scientific">Striga asiatica</name>
    <name type="common">Asiatic witchweed</name>
    <name type="synonym">Buchnera asiatica</name>
    <dbReference type="NCBI Taxonomy" id="4170"/>
    <lineage>
        <taxon>Eukaryota</taxon>
        <taxon>Viridiplantae</taxon>
        <taxon>Streptophyta</taxon>
        <taxon>Embryophyta</taxon>
        <taxon>Tracheophyta</taxon>
        <taxon>Spermatophyta</taxon>
        <taxon>Magnoliopsida</taxon>
        <taxon>eudicotyledons</taxon>
        <taxon>Gunneridae</taxon>
        <taxon>Pentapetalae</taxon>
        <taxon>asterids</taxon>
        <taxon>lamiids</taxon>
        <taxon>Lamiales</taxon>
        <taxon>Orobanchaceae</taxon>
        <taxon>Buchnereae</taxon>
        <taxon>Striga</taxon>
    </lineage>
</organism>
<evidence type="ECO:0000313" key="3">
    <source>
        <dbReference type="EMBL" id="GER25270.1"/>
    </source>
</evidence>
<evidence type="ECO:0000313" key="4">
    <source>
        <dbReference type="Proteomes" id="UP000325081"/>
    </source>
</evidence>
<feature type="signal peptide" evidence="2">
    <location>
        <begin position="1"/>
        <end position="21"/>
    </location>
</feature>
<feature type="chain" id="PRO_5023088581" evidence="2">
    <location>
        <begin position="22"/>
        <end position="173"/>
    </location>
</feature>
<reference evidence="4" key="1">
    <citation type="journal article" date="2019" name="Curr. Biol.">
        <title>Genome Sequence of Striga asiatica Provides Insight into the Evolution of Plant Parasitism.</title>
        <authorList>
            <person name="Yoshida S."/>
            <person name="Kim S."/>
            <person name="Wafula E.K."/>
            <person name="Tanskanen J."/>
            <person name="Kim Y.M."/>
            <person name="Honaas L."/>
            <person name="Yang Z."/>
            <person name="Spallek T."/>
            <person name="Conn C.E."/>
            <person name="Ichihashi Y."/>
            <person name="Cheong K."/>
            <person name="Cui S."/>
            <person name="Der J.P."/>
            <person name="Gundlach H."/>
            <person name="Jiao Y."/>
            <person name="Hori C."/>
            <person name="Ishida J.K."/>
            <person name="Kasahara H."/>
            <person name="Kiba T."/>
            <person name="Kim M.S."/>
            <person name="Koo N."/>
            <person name="Laohavisit A."/>
            <person name="Lee Y.H."/>
            <person name="Lumba S."/>
            <person name="McCourt P."/>
            <person name="Mortimer J.C."/>
            <person name="Mutuku J.M."/>
            <person name="Nomura T."/>
            <person name="Sasaki-Sekimoto Y."/>
            <person name="Seto Y."/>
            <person name="Wang Y."/>
            <person name="Wakatake T."/>
            <person name="Sakakibara H."/>
            <person name="Demura T."/>
            <person name="Yamaguchi S."/>
            <person name="Yoneyama K."/>
            <person name="Manabe R.I."/>
            <person name="Nelson D.C."/>
            <person name="Schulman A.H."/>
            <person name="Timko M.P."/>
            <person name="dePamphilis C.W."/>
            <person name="Choi D."/>
            <person name="Shirasu K."/>
        </authorList>
    </citation>
    <scope>NUCLEOTIDE SEQUENCE [LARGE SCALE GENOMIC DNA]</scope>
    <source>
        <strain evidence="4">cv. UVA1</strain>
    </source>
</reference>
<keyword evidence="4" id="KW-1185">Reference proteome</keyword>
<proteinExistence type="predicted"/>
<dbReference type="EMBL" id="BKCP01000002">
    <property type="protein sequence ID" value="GER25270.1"/>
    <property type="molecule type" value="Genomic_DNA"/>
</dbReference>
<keyword evidence="2" id="KW-0732">Signal</keyword>
<accession>A0A5A7NXS3</accession>
<dbReference type="Proteomes" id="UP000325081">
    <property type="component" value="Unassembled WGS sequence"/>
</dbReference>
<dbReference type="AlphaFoldDB" id="A0A5A7NXS3"/>
<evidence type="ECO:0000256" key="2">
    <source>
        <dbReference type="SAM" id="SignalP"/>
    </source>
</evidence>